<dbReference type="SUPFAM" id="SSF74650">
    <property type="entry name" value="Galactose mutarotase-like"/>
    <property type="match status" value="1"/>
</dbReference>
<accession>A0A846S3Z3</accession>
<dbReference type="InterPro" id="IPR008183">
    <property type="entry name" value="Aldose_1/G6P_1-epimerase"/>
</dbReference>
<dbReference type="InterPro" id="IPR014718">
    <property type="entry name" value="GH-type_carb-bd"/>
</dbReference>
<dbReference type="GO" id="GO:0004034">
    <property type="term" value="F:aldose 1-epimerase activity"/>
    <property type="evidence" value="ECO:0007669"/>
    <property type="project" value="UniProtKB-EC"/>
</dbReference>
<organism evidence="1 2">
    <name type="scientific">Brevibacterium marinum</name>
    <dbReference type="NCBI Taxonomy" id="418643"/>
    <lineage>
        <taxon>Bacteria</taxon>
        <taxon>Bacillati</taxon>
        <taxon>Actinomycetota</taxon>
        <taxon>Actinomycetes</taxon>
        <taxon>Micrococcales</taxon>
        <taxon>Brevibacteriaceae</taxon>
        <taxon>Brevibacterium</taxon>
    </lineage>
</organism>
<gene>
    <name evidence="1" type="ORF">BKA07_001876</name>
</gene>
<dbReference type="Proteomes" id="UP000576792">
    <property type="component" value="Unassembled WGS sequence"/>
</dbReference>
<keyword evidence="1" id="KW-0413">Isomerase</keyword>
<evidence type="ECO:0000313" key="1">
    <source>
        <dbReference type="EMBL" id="NJC56841.1"/>
    </source>
</evidence>
<dbReference type="Gene3D" id="2.70.98.10">
    <property type="match status" value="1"/>
</dbReference>
<keyword evidence="2" id="KW-1185">Reference proteome</keyword>
<dbReference type="InterPro" id="IPR011013">
    <property type="entry name" value="Gal_mutarotase_sf_dom"/>
</dbReference>
<dbReference type="EMBL" id="JAATJN010000001">
    <property type="protein sequence ID" value="NJC56841.1"/>
    <property type="molecule type" value="Genomic_DNA"/>
</dbReference>
<dbReference type="EC" id="5.1.3.3" evidence="1"/>
<sequence length="308" mass="33214">MAAFIELAHDEDCAIISPIGAALLDYTVGGRPVVVGMDAFDGAVLAPWPNRIAEGRYDFDGVSHRLPITEPARGTALHGLVATAEWDIAECAEASVTLRTDIEPSRGYPFRLSLIVSYTLDEGEIRIAAHSRNRGSGPAPFGFGFHPWIHPGAATVDEAQLAIAAQTCFSVDDRLIPVDEKHFDTASLIPADHDQDEASCLACKDFRALRTLGDTVLDDAFGSPGRDTAGWAWARIKGADDRTVVIGMDSGFRAWQVCTGDELAPDRRRTAIAIEPMACPPNAFATGLQYDVLEPQAELGLEWSIALR</sequence>
<dbReference type="Pfam" id="PF01263">
    <property type="entry name" value="Aldose_epim"/>
    <property type="match status" value="1"/>
</dbReference>
<comment type="caution">
    <text evidence="1">The sequence shown here is derived from an EMBL/GenBank/DDBJ whole genome shotgun (WGS) entry which is preliminary data.</text>
</comment>
<proteinExistence type="predicted"/>
<dbReference type="GO" id="GO:0030246">
    <property type="term" value="F:carbohydrate binding"/>
    <property type="evidence" value="ECO:0007669"/>
    <property type="project" value="InterPro"/>
</dbReference>
<dbReference type="RefSeq" id="WP_167950654.1">
    <property type="nucleotide sequence ID" value="NZ_BAAAPQ010000025.1"/>
</dbReference>
<dbReference type="InterPro" id="IPR037480">
    <property type="entry name" value="YihR-like"/>
</dbReference>
<evidence type="ECO:0000313" key="2">
    <source>
        <dbReference type="Proteomes" id="UP000576792"/>
    </source>
</evidence>
<dbReference type="AlphaFoldDB" id="A0A846S3Z3"/>
<name>A0A846S3Z3_9MICO</name>
<reference evidence="1 2" key="1">
    <citation type="submission" date="2020-03" db="EMBL/GenBank/DDBJ databases">
        <title>Sequencing the genomes of 1000 actinobacteria strains.</title>
        <authorList>
            <person name="Klenk H.-P."/>
        </authorList>
    </citation>
    <scope>NUCLEOTIDE SEQUENCE [LARGE SCALE GENOMIC DNA]</scope>
    <source>
        <strain evidence="1 2">DSM 18964</strain>
    </source>
</reference>
<protein>
    <submittedName>
        <fullName evidence="1">Aldose 1-epimerase</fullName>
        <ecNumber evidence="1">5.1.3.3</ecNumber>
    </submittedName>
</protein>
<dbReference type="CDD" id="cd09022">
    <property type="entry name" value="Aldose_epim_Ec_YihR"/>
    <property type="match status" value="1"/>
</dbReference>
<dbReference type="GO" id="GO:0005975">
    <property type="term" value="P:carbohydrate metabolic process"/>
    <property type="evidence" value="ECO:0007669"/>
    <property type="project" value="InterPro"/>
</dbReference>